<evidence type="ECO:0000256" key="3">
    <source>
        <dbReference type="ARBA" id="ARBA00022741"/>
    </source>
</evidence>
<keyword evidence="4 6" id="KW-0067">ATP-binding</keyword>
<keyword evidence="3" id="KW-0547">Nucleotide-binding</keyword>
<keyword evidence="2" id="KW-0813">Transport</keyword>
<dbReference type="InterPro" id="IPR003593">
    <property type="entry name" value="AAA+_ATPase"/>
</dbReference>
<dbReference type="Proteomes" id="UP000515561">
    <property type="component" value="Chromosome"/>
</dbReference>
<evidence type="ECO:0000313" key="6">
    <source>
        <dbReference type="EMBL" id="BCJ95776.1"/>
    </source>
</evidence>
<evidence type="ECO:0000256" key="1">
    <source>
        <dbReference type="ARBA" id="ARBA00005417"/>
    </source>
</evidence>
<proteinExistence type="inferred from homology"/>
<dbReference type="InterPro" id="IPR017871">
    <property type="entry name" value="ABC_transporter-like_CS"/>
</dbReference>
<dbReference type="GO" id="GO:0016887">
    <property type="term" value="F:ATP hydrolysis activity"/>
    <property type="evidence" value="ECO:0007669"/>
    <property type="project" value="InterPro"/>
</dbReference>
<protein>
    <submittedName>
        <fullName evidence="6">Bacitracin ABC transporter ATP-binding protein</fullName>
    </submittedName>
</protein>
<dbReference type="PANTHER" id="PTHR43335">
    <property type="entry name" value="ABC TRANSPORTER, ATP-BINDING PROTEIN"/>
    <property type="match status" value="1"/>
</dbReference>
<reference evidence="6 7" key="1">
    <citation type="journal article" date="2016" name="Int. J. Syst. Evol. Microbiol.">
        <title>Descriptions of Anaerotaenia torta gen. nov., sp. nov. and Anaerocolumna cellulosilytica gen. nov., sp. nov. isolated from a methanogenic reactor of cattle waste.</title>
        <authorList>
            <person name="Uek A."/>
            <person name="Ohtaki Y."/>
            <person name="Kaku N."/>
            <person name="Ueki K."/>
        </authorList>
    </citation>
    <scope>NUCLEOTIDE SEQUENCE [LARGE SCALE GENOMIC DNA]</scope>
    <source>
        <strain evidence="6 7">SN021</strain>
    </source>
</reference>
<dbReference type="InterPro" id="IPR027417">
    <property type="entry name" value="P-loop_NTPase"/>
</dbReference>
<dbReference type="SMART" id="SM00382">
    <property type="entry name" value="AAA"/>
    <property type="match status" value="1"/>
</dbReference>
<dbReference type="EMBL" id="AP023367">
    <property type="protein sequence ID" value="BCJ95776.1"/>
    <property type="molecule type" value="Genomic_DNA"/>
</dbReference>
<dbReference type="Gene3D" id="3.40.50.300">
    <property type="entry name" value="P-loop containing nucleotide triphosphate hydrolases"/>
    <property type="match status" value="1"/>
</dbReference>
<comment type="similarity">
    <text evidence="1">Belongs to the ABC transporter superfamily.</text>
</comment>
<dbReference type="GO" id="GO:0005524">
    <property type="term" value="F:ATP binding"/>
    <property type="evidence" value="ECO:0007669"/>
    <property type="project" value="UniProtKB-KW"/>
</dbReference>
<evidence type="ECO:0000256" key="2">
    <source>
        <dbReference type="ARBA" id="ARBA00022448"/>
    </source>
</evidence>
<sequence>MEAGKQIFLFVQYRKLVCSMQRDLCESRKQFYTNVCLPTKCADIGKDMVINMVEVLKVDNLQKKFGKRSIIKGISFTIKEGEIFGFLGPNGSGKTTTIKMLVDLISMDSGSITIMGNDIKKNREAALKHIGAVVESPELYSYLSGYENLMQIARIRGISKNRIDEIVKLVGLEGRIKDKMKKYSLGMKQRLGLAAALLSNPKLLILDEPTNGLDPNGIVELREILKELAEKEGMAVFVSSHILGEIQNLCDTVAFIEDGIITSVESMDLMYDSLVFSLETIKEERTYNILSGIEGIVSVIENPIGYTLELSERKSSEVLKDIVDAGIEVDSFAKHFKELEERYMELIRGGIR</sequence>
<gene>
    <name evidence="6" type="ORF">acsn021_33450</name>
</gene>
<dbReference type="PANTHER" id="PTHR43335:SF4">
    <property type="entry name" value="ABC TRANSPORTER, ATP-BINDING PROTEIN"/>
    <property type="match status" value="1"/>
</dbReference>
<dbReference type="Pfam" id="PF00005">
    <property type="entry name" value="ABC_tran"/>
    <property type="match status" value="1"/>
</dbReference>
<feature type="domain" description="ABC transporter" evidence="5">
    <location>
        <begin position="56"/>
        <end position="283"/>
    </location>
</feature>
<dbReference type="PROSITE" id="PS00211">
    <property type="entry name" value="ABC_TRANSPORTER_1"/>
    <property type="match status" value="1"/>
</dbReference>
<dbReference type="AlphaFoldDB" id="A0A6S6R137"/>
<dbReference type="InterPro" id="IPR003439">
    <property type="entry name" value="ABC_transporter-like_ATP-bd"/>
</dbReference>
<accession>A0A6S6R137</accession>
<name>A0A6S6R137_9FIRM</name>
<dbReference type="KEGG" id="acel:acsn021_33450"/>
<evidence type="ECO:0000259" key="5">
    <source>
        <dbReference type="PROSITE" id="PS50893"/>
    </source>
</evidence>
<keyword evidence="7" id="KW-1185">Reference proteome</keyword>
<evidence type="ECO:0000313" key="7">
    <source>
        <dbReference type="Proteomes" id="UP000515561"/>
    </source>
</evidence>
<organism evidence="6 7">
    <name type="scientific">Anaerocolumna cellulosilytica</name>
    <dbReference type="NCBI Taxonomy" id="433286"/>
    <lineage>
        <taxon>Bacteria</taxon>
        <taxon>Bacillati</taxon>
        <taxon>Bacillota</taxon>
        <taxon>Clostridia</taxon>
        <taxon>Lachnospirales</taxon>
        <taxon>Lachnospiraceae</taxon>
        <taxon>Anaerocolumna</taxon>
    </lineage>
</organism>
<evidence type="ECO:0000256" key="4">
    <source>
        <dbReference type="ARBA" id="ARBA00022840"/>
    </source>
</evidence>
<dbReference type="SUPFAM" id="SSF52540">
    <property type="entry name" value="P-loop containing nucleoside triphosphate hydrolases"/>
    <property type="match status" value="1"/>
</dbReference>
<dbReference type="PROSITE" id="PS50893">
    <property type="entry name" value="ABC_TRANSPORTER_2"/>
    <property type="match status" value="1"/>
</dbReference>